<sequence length="217" mass="23869">MLLNDFDPCSQDEFRSGLTSLETDGSAILVVGAVDDSSFAHMSSQLFGDPALGRTPVVGSPDGEPAFEDRLADAGFDPADNMSHHSLGLGDPDLETVRNRLSRALWLNASPNNADPGTIRVGIEITSLLETTDPDTVVETLTPIRNLSKEFHAMTHLIYRNSLETLLDRFDDGQLETAFDIIVRLRDTGEENPEQQWVLLEQNCTSDWIDPSSVVNR</sequence>
<reference evidence="2" key="1">
    <citation type="submission" date="2016-10" db="EMBL/GenBank/DDBJ databases">
        <authorList>
            <person name="Varghese N."/>
            <person name="Submissions S."/>
        </authorList>
    </citation>
    <scope>NUCLEOTIDE SEQUENCE [LARGE SCALE GENOMIC DNA]</scope>
    <source>
        <strain evidence="2">IBRC-M 10043</strain>
    </source>
</reference>
<accession>A0A1H8Q582</accession>
<dbReference type="Pfam" id="PF24336">
    <property type="entry name" value="DUF7504"/>
    <property type="match status" value="1"/>
</dbReference>
<evidence type="ECO:0000313" key="2">
    <source>
        <dbReference type="Proteomes" id="UP000198775"/>
    </source>
</evidence>
<evidence type="ECO:0000313" key="1">
    <source>
        <dbReference type="EMBL" id="SEO49178.1"/>
    </source>
</evidence>
<dbReference type="Proteomes" id="UP000198775">
    <property type="component" value="Unassembled WGS sequence"/>
</dbReference>
<dbReference type="AlphaFoldDB" id="A0A1H8Q582"/>
<keyword evidence="2" id="KW-1185">Reference proteome</keyword>
<organism evidence="1 2">
    <name type="scientific">Halorientalis persicus</name>
    <dbReference type="NCBI Taxonomy" id="1367881"/>
    <lineage>
        <taxon>Archaea</taxon>
        <taxon>Methanobacteriati</taxon>
        <taxon>Methanobacteriota</taxon>
        <taxon>Stenosarchaea group</taxon>
        <taxon>Halobacteria</taxon>
        <taxon>Halobacteriales</taxon>
        <taxon>Haloarculaceae</taxon>
        <taxon>Halorientalis</taxon>
    </lineage>
</organism>
<gene>
    <name evidence="1" type="ORF">SAMN05216388_101362</name>
</gene>
<protein>
    <submittedName>
        <fullName evidence="1">Uncharacterized protein</fullName>
    </submittedName>
</protein>
<proteinExistence type="predicted"/>
<name>A0A1H8Q582_9EURY</name>
<dbReference type="EMBL" id="FOCX01000013">
    <property type="protein sequence ID" value="SEO49178.1"/>
    <property type="molecule type" value="Genomic_DNA"/>
</dbReference>
<dbReference type="InterPro" id="IPR055927">
    <property type="entry name" value="DUF7504"/>
</dbReference>